<reference evidence="1" key="1">
    <citation type="submission" date="2013-07" db="EMBL/GenBank/DDBJ databases">
        <title>The genome of an arbuscular mycorrhizal fungus provides insights into the evolution of the oldest plant symbiosis.</title>
        <authorList>
            <consortium name="DOE Joint Genome Institute"/>
            <person name="Tisserant E."/>
            <person name="Malbreil M."/>
            <person name="Kuo A."/>
            <person name="Kohler A."/>
            <person name="Symeonidi A."/>
            <person name="Balestrini R."/>
            <person name="Charron P."/>
            <person name="Duensing N."/>
            <person name="Frei-dit-Frey N."/>
            <person name="Gianinazzi-Pearson V."/>
            <person name="Gilbert B."/>
            <person name="Handa Y."/>
            <person name="Hijri M."/>
            <person name="Kaul R."/>
            <person name="Kawaguchi M."/>
            <person name="Krajinski F."/>
            <person name="Lammers P."/>
            <person name="Lapierre D."/>
            <person name="Masclaux F.G."/>
            <person name="Murat C."/>
            <person name="Morin E."/>
            <person name="Ndikumana S."/>
            <person name="Pagni M."/>
            <person name="Petitpierre D."/>
            <person name="Requena N."/>
            <person name="Rosikiewicz P."/>
            <person name="Riley R."/>
            <person name="Saito K."/>
            <person name="San Clemente H."/>
            <person name="Shapiro H."/>
            <person name="van Tuinen D."/>
            <person name="Becard G."/>
            <person name="Bonfante P."/>
            <person name="Paszkowski U."/>
            <person name="Shachar-Hill Y."/>
            <person name="Young J.P."/>
            <person name="Sanders I.R."/>
            <person name="Henrissat B."/>
            <person name="Rensing S.A."/>
            <person name="Grigoriev I.V."/>
            <person name="Corradi N."/>
            <person name="Roux C."/>
            <person name="Martin F."/>
        </authorList>
    </citation>
    <scope>NUCLEOTIDE SEQUENCE</scope>
    <source>
        <strain evidence="1">DAOM 197198</strain>
    </source>
</reference>
<proteinExistence type="predicted"/>
<dbReference type="EMBL" id="KI279616">
    <property type="protein sequence ID" value="ESA18000.1"/>
    <property type="molecule type" value="Genomic_DNA"/>
</dbReference>
<evidence type="ECO:0000313" key="1">
    <source>
        <dbReference type="EMBL" id="ESA18000.1"/>
    </source>
</evidence>
<accession>U9UCC1</accession>
<dbReference type="HOGENOM" id="CLU_2147155_0_0_1"/>
<organism evidence="1">
    <name type="scientific">Rhizophagus irregularis (strain DAOM 181602 / DAOM 197198 / MUCL 43194)</name>
    <name type="common">Arbuscular mycorrhizal fungus</name>
    <name type="synonym">Glomus intraradices</name>
    <dbReference type="NCBI Taxonomy" id="747089"/>
    <lineage>
        <taxon>Eukaryota</taxon>
        <taxon>Fungi</taxon>
        <taxon>Fungi incertae sedis</taxon>
        <taxon>Mucoromycota</taxon>
        <taxon>Glomeromycotina</taxon>
        <taxon>Glomeromycetes</taxon>
        <taxon>Glomerales</taxon>
        <taxon>Glomeraceae</taxon>
        <taxon>Rhizophagus</taxon>
    </lineage>
</organism>
<dbReference type="AlphaFoldDB" id="U9UCC1"/>
<name>U9UCC1_RHIID</name>
<gene>
    <name evidence="1" type="ORF">GLOINDRAFT_21167</name>
</gene>
<sequence length="112" mass="13072">MVKDYMRKKEKTSCEMQTIINTSNRVLEIPDFTPVDMKIIEEPNLILLPLTYRNSEAKFIYKNITNDYISYFTNLKDEDHVGSGTGIIVSRSLDAHIFNIMEYKGRIITLDF</sequence>
<protein>
    <submittedName>
        <fullName evidence="1">Uncharacterized protein</fullName>
    </submittedName>
</protein>